<evidence type="ECO:0000256" key="2">
    <source>
        <dbReference type="ARBA" id="ARBA00022679"/>
    </source>
</evidence>
<dbReference type="InterPro" id="IPR003356">
    <property type="entry name" value="DNA_methylase_A-5"/>
</dbReference>
<sequence length="979" mass="115282">MPERPTEKTYVGELVPVIKEIGKNLGFDAEVYLGTPSGEPDVLLKYNNRTVAIIEVKRPEISLSDPEANNQALRYAEWYRKEKNVKFYGLHNMKYLKLFKYTENEEWVPATDFPFPIIPDAKSIAEYKRISTDNSARDYLTQFLVRFREMLEGRTLDLSRDVIEKLRRLIESSASKGREQLLGKYREDENIRSLVESWLRERGFEKPKNDNELRKYLDLMLKEQIYTFTIKLLFYLVLQSLDPEMARKLKENITPLKESKDETFFRIMAKELFDYAIARTGDFDEVFGSNTVDKLPFMPASLSDLNEIVEYLDQIRWSEVSVDVIGRIFENLIHEERRHLLGQHYTDTRIVDLILVGVFRKSRKPEKLIDPACGSGTFLVRAINYWRMRYSENFYDLIEGCDIDKLASMLSKINVYIQALEAVKSGYKYIPRIQHGDFFKLELRPDYMYVVANPPYTRQEEMVMAYYDRNYKKTLRSNVSDLEGWSEKASIYAYFLVRGGKLLREEGKLGFIVENSWLNAEYGGPLKRWLFDNFNVDYIIESLVERWFEEAKVMTNIIIAERRPSSQDQMIRFIYLKKPLDVLINGPPPTKDYTASQRYYEEIEKIFSEADNCTPTADYTIHETDRMRIVACRKRLIDIIEGKLGRLNVLKGPKQYLDLVFKFLEEEEDRLVLLKEVMNVKRGITTNANEIFYLPSKFWRFLSETPDKLLLAGENRRVEISKRYLRRLIRPDHLENSMYAVEDLPSRKREDYVLWVQDVQKVDDPGTMEYIEWAANIIREEYKTSGGRKYPTIYKELNKPDWLKLPSKSGGILLFRSAVHRNYSIWLNKIPSAWIDKRLYVGYLRNSYKDKLKPEVLFSVANSVLTYIGMELMGRTNLGEGALDIATVDYEVIPIIDPLKLQAYLEEKDLLNEFVEKVNRFLSTRPQNIEREVSRADRMEIEKYTLGYLGLRDDEIKSLYRELLMLVDLRTQKASRILR</sequence>
<reference evidence="6 7" key="1">
    <citation type="submission" date="2018-10" db="EMBL/GenBank/DDBJ databases">
        <title>Co-occurring genomic capacity for anaerobic methane metabolism and dissimilatory sulfite reduction discovered in the Korarchaeota.</title>
        <authorList>
            <person name="Mckay L.J."/>
            <person name="Dlakic M."/>
            <person name="Fields M.W."/>
            <person name="Delmont T.O."/>
            <person name="Eren A.M."/>
            <person name="Jay Z.J."/>
            <person name="Klingelsmith K.B."/>
            <person name="Rusch D.B."/>
            <person name="Inskeep W.P."/>
        </authorList>
    </citation>
    <scope>NUCLEOTIDE SEQUENCE [LARGE SCALE GENOMIC DNA]</scope>
    <source>
        <strain evidence="6 7">MDKW</strain>
    </source>
</reference>
<dbReference type="InterPro" id="IPR029063">
    <property type="entry name" value="SAM-dependent_MTases_sf"/>
</dbReference>
<dbReference type="PRINTS" id="PR00507">
    <property type="entry name" value="N12N6MTFRASE"/>
</dbReference>
<dbReference type="PANTHER" id="PTHR33841:SF5">
    <property type="entry name" value="DNA METHYLASE (MODIFICATION METHYLASE) (METHYLTRANSFERASE)-RELATED"/>
    <property type="match status" value="1"/>
</dbReference>
<evidence type="ECO:0000259" key="5">
    <source>
        <dbReference type="Pfam" id="PF02384"/>
    </source>
</evidence>
<dbReference type="SUPFAM" id="SSF53335">
    <property type="entry name" value="S-adenosyl-L-methionine-dependent methyltransferases"/>
    <property type="match status" value="1"/>
</dbReference>
<name>A0A429GMY3_9CREN</name>
<organism evidence="6 7">
    <name type="scientific">Candidatus Methanodesulfokora washburnensis</name>
    <dbReference type="NCBI Taxonomy" id="2478471"/>
    <lineage>
        <taxon>Archaea</taxon>
        <taxon>Thermoproteota</taxon>
        <taxon>Candidatus Korarchaeia</taxon>
        <taxon>Candidatus Korarchaeia incertae sedis</taxon>
        <taxon>Candidatus Methanodesulfokora</taxon>
    </lineage>
</organism>
<feature type="domain" description="DNA methylase adenine-specific" evidence="5">
    <location>
        <begin position="322"/>
        <end position="579"/>
    </location>
</feature>
<keyword evidence="1 6" id="KW-0489">Methyltransferase</keyword>
<evidence type="ECO:0000256" key="4">
    <source>
        <dbReference type="ARBA" id="ARBA00022747"/>
    </source>
</evidence>
<dbReference type="AlphaFoldDB" id="A0A429GMY3"/>
<keyword evidence="2 6" id="KW-0808">Transferase</keyword>
<dbReference type="EMBL" id="RCOS01000079">
    <property type="protein sequence ID" value="RSN75111.1"/>
    <property type="molecule type" value="Genomic_DNA"/>
</dbReference>
<dbReference type="PROSITE" id="PS00092">
    <property type="entry name" value="N6_MTASE"/>
    <property type="match status" value="1"/>
</dbReference>
<dbReference type="Gene3D" id="3.40.50.150">
    <property type="entry name" value="Vaccinia Virus protein VP39"/>
    <property type="match status" value="1"/>
</dbReference>
<dbReference type="InterPro" id="IPR050953">
    <property type="entry name" value="N4_N6_ade-DNA_methylase"/>
</dbReference>
<dbReference type="GO" id="GO:0009307">
    <property type="term" value="P:DNA restriction-modification system"/>
    <property type="evidence" value="ECO:0007669"/>
    <property type="project" value="UniProtKB-KW"/>
</dbReference>
<accession>A0A429GMY3</accession>
<protein>
    <submittedName>
        <fullName evidence="6">SAM-dependent DNA methyltransferase</fullName>
    </submittedName>
</protein>
<dbReference type="InterPro" id="IPR002052">
    <property type="entry name" value="DNA_methylase_N6_adenine_CS"/>
</dbReference>
<dbReference type="OrthoDB" id="45790at2157"/>
<dbReference type="PANTHER" id="PTHR33841">
    <property type="entry name" value="DNA METHYLTRANSFERASE YEEA-RELATED"/>
    <property type="match status" value="1"/>
</dbReference>
<dbReference type="GO" id="GO:0009007">
    <property type="term" value="F:site-specific DNA-methyltransferase (adenine-specific) activity"/>
    <property type="evidence" value="ECO:0007669"/>
    <property type="project" value="UniProtKB-EC"/>
</dbReference>
<comment type="caution">
    <text evidence="6">The sequence shown here is derived from an EMBL/GenBank/DDBJ whole genome shotgun (WGS) entry which is preliminary data.</text>
</comment>
<dbReference type="Gene3D" id="3.90.1570.30">
    <property type="match status" value="1"/>
</dbReference>
<evidence type="ECO:0000313" key="7">
    <source>
        <dbReference type="Proteomes" id="UP000277582"/>
    </source>
</evidence>
<evidence type="ECO:0000256" key="3">
    <source>
        <dbReference type="ARBA" id="ARBA00022691"/>
    </source>
</evidence>
<dbReference type="GO" id="GO:0003677">
    <property type="term" value="F:DNA binding"/>
    <property type="evidence" value="ECO:0007669"/>
    <property type="project" value="InterPro"/>
</dbReference>
<dbReference type="Proteomes" id="UP000277582">
    <property type="component" value="Unassembled WGS sequence"/>
</dbReference>
<gene>
    <name evidence="6" type="ORF">D6D85_06830</name>
</gene>
<keyword evidence="7" id="KW-1185">Reference proteome</keyword>
<dbReference type="GO" id="GO:0032259">
    <property type="term" value="P:methylation"/>
    <property type="evidence" value="ECO:0007669"/>
    <property type="project" value="UniProtKB-KW"/>
</dbReference>
<dbReference type="RefSeq" id="WP_125671278.1">
    <property type="nucleotide sequence ID" value="NZ_RCOS01000079.1"/>
</dbReference>
<keyword evidence="4" id="KW-0680">Restriction system</keyword>
<dbReference type="GO" id="GO:0008170">
    <property type="term" value="F:N-methyltransferase activity"/>
    <property type="evidence" value="ECO:0007669"/>
    <property type="project" value="InterPro"/>
</dbReference>
<keyword evidence="3" id="KW-0949">S-adenosyl-L-methionine</keyword>
<dbReference type="Pfam" id="PF02384">
    <property type="entry name" value="N6_Mtase"/>
    <property type="match status" value="1"/>
</dbReference>
<evidence type="ECO:0000313" key="6">
    <source>
        <dbReference type="EMBL" id="RSN75111.1"/>
    </source>
</evidence>
<evidence type="ECO:0000256" key="1">
    <source>
        <dbReference type="ARBA" id="ARBA00022603"/>
    </source>
</evidence>
<proteinExistence type="predicted"/>